<accession>A0A839ZYL5</accession>
<comment type="caution">
    <text evidence="1">The sequence shown here is derived from an EMBL/GenBank/DDBJ whole genome shotgun (WGS) entry which is preliminary data.</text>
</comment>
<evidence type="ECO:0000313" key="1">
    <source>
        <dbReference type="EMBL" id="MBB3891456.1"/>
    </source>
</evidence>
<proteinExistence type="predicted"/>
<evidence type="ECO:0008006" key="3">
    <source>
        <dbReference type="Google" id="ProtNLM"/>
    </source>
</evidence>
<organism evidence="1 2">
    <name type="scientific">Phenylobacterium haematophilum</name>
    <dbReference type="NCBI Taxonomy" id="98513"/>
    <lineage>
        <taxon>Bacteria</taxon>
        <taxon>Pseudomonadati</taxon>
        <taxon>Pseudomonadota</taxon>
        <taxon>Alphaproteobacteria</taxon>
        <taxon>Caulobacterales</taxon>
        <taxon>Caulobacteraceae</taxon>
        <taxon>Phenylobacterium</taxon>
    </lineage>
</organism>
<keyword evidence="2" id="KW-1185">Reference proteome</keyword>
<name>A0A839ZYL5_9CAUL</name>
<evidence type="ECO:0000313" key="2">
    <source>
        <dbReference type="Proteomes" id="UP000530564"/>
    </source>
</evidence>
<dbReference type="Proteomes" id="UP000530564">
    <property type="component" value="Unassembled WGS sequence"/>
</dbReference>
<gene>
    <name evidence="1" type="ORF">GGQ61_002173</name>
</gene>
<dbReference type="RefSeq" id="WP_183772308.1">
    <property type="nucleotide sequence ID" value="NZ_JACIDK010000002.1"/>
</dbReference>
<sequence length="313" mass="34644">MDFISHRSALVAGEPPDFQVFWPQAGFAEMACERAWSQVRHVPEQRGPEIVDIAGRFATYLRLLNLRVRELSDAYRNCLRSKLIDLDGSYKRPQDRTLFANGYLVHMEAAIHAFLADAAGLRDLIAEAIWRLVLKEASQDVTTLASLLRRTRSRSNAAPLLTEIHAAGADGGWLRALTDLRNAITHVAPLANSHELHSTQVRLRPLRGGSAPIVHYPLTTAEGGLRPRPSPVDFEQEAILKERLEEYRGFVDTSGDALTYAHGTLHALVALANKVRETAGLKHQMLTITDADIIGPVRFYGRGHDSSPGDPPE</sequence>
<dbReference type="EMBL" id="JACIDK010000002">
    <property type="protein sequence ID" value="MBB3891456.1"/>
    <property type="molecule type" value="Genomic_DNA"/>
</dbReference>
<protein>
    <recommendedName>
        <fullName evidence="3">Cthe-2314-like HEPN domain-containing protein</fullName>
    </recommendedName>
</protein>
<reference evidence="1 2" key="1">
    <citation type="submission" date="2020-08" db="EMBL/GenBank/DDBJ databases">
        <title>Genomic Encyclopedia of Type Strains, Phase IV (KMG-IV): sequencing the most valuable type-strain genomes for metagenomic binning, comparative biology and taxonomic classification.</title>
        <authorList>
            <person name="Goeker M."/>
        </authorList>
    </citation>
    <scope>NUCLEOTIDE SEQUENCE [LARGE SCALE GENOMIC DNA]</scope>
    <source>
        <strain evidence="1 2">DSM 21793</strain>
    </source>
</reference>
<dbReference type="AlphaFoldDB" id="A0A839ZYL5"/>